<dbReference type="EMBL" id="CAJHJF010005909">
    <property type="protein sequence ID" value="CAD6953055.1"/>
    <property type="molecule type" value="Genomic_DNA"/>
</dbReference>
<feature type="non-terminal residue" evidence="2">
    <location>
        <position position="71"/>
    </location>
</feature>
<organism evidence="2 3">
    <name type="scientific">Tilletia laevis</name>
    <dbReference type="NCBI Taxonomy" id="157183"/>
    <lineage>
        <taxon>Eukaryota</taxon>
        <taxon>Fungi</taxon>
        <taxon>Dikarya</taxon>
        <taxon>Basidiomycota</taxon>
        <taxon>Ustilaginomycotina</taxon>
        <taxon>Exobasidiomycetes</taxon>
        <taxon>Tilletiales</taxon>
        <taxon>Tilletiaceae</taxon>
        <taxon>Tilletia</taxon>
    </lineage>
</organism>
<evidence type="ECO:0000313" key="3">
    <source>
        <dbReference type="Proteomes" id="UP000836404"/>
    </source>
</evidence>
<reference evidence="2 3" key="1">
    <citation type="submission" date="2020-10" db="EMBL/GenBank/DDBJ databases">
        <authorList>
            <person name="Sedaghatjoo S."/>
        </authorList>
    </citation>
    <scope>NUCLEOTIDE SEQUENCE [LARGE SCALE GENOMIC DNA]</scope>
    <source>
        <strain evidence="2 3">LLFL</strain>
    </source>
</reference>
<dbReference type="Proteomes" id="UP000836404">
    <property type="component" value="Unassembled WGS sequence"/>
</dbReference>
<comment type="caution">
    <text evidence="2">The sequence shown here is derived from an EMBL/GenBank/DDBJ whole genome shotgun (WGS) entry which is preliminary data.</text>
</comment>
<protein>
    <submittedName>
        <fullName evidence="2">Uncharacterized protein</fullName>
    </submittedName>
</protein>
<sequence>MLARSVVLLALVLPFIQNTDAVLIHKRRDIHKRLGMMGGGGMPGGLGGLGGMGGGGMPGGLGGMGGGGMTS</sequence>
<feature type="signal peptide" evidence="1">
    <location>
        <begin position="1"/>
        <end position="21"/>
    </location>
</feature>
<feature type="chain" id="PRO_5040198101" evidence="1">
    <location>
        <begin position="22"/>
        <end position="71"/>
    </location>
</feature>
<evidence type="ECO:0000256" key="1">
    <source>
        <dbReference type="SAM" id="SignalP"/>
    </source>
</evidence>
<name>A0A9N8QKE1_9BASI</name>
<accession>A0A9N8QKE1</accession>
<dbReference type="AlphaFoldDB" id="A0A9N8QKE1"/>
<gene>
    <name evidence="2" type="ORF">JKILLFL_G1238</name>
</gene>
<keyword evidence="1" id="KW-0732">Signal</keyword>
<evidence type="ECO:0000313" key="2">
    <source>
        <dbReference type="EMBL" id="CAD6953055.1"/>
    </source>
</evidence>
<proteinExistence type="predicted"/>
<keyword evidence="3" id="KW-1185">Reference proteome</keyword>